<evidence type="ECO:0000313" key="3">
    <source>
        <dbReference type="Proteomes" id="UP001165121"/>
    </source>
</evidence>
<evidence type="ECO:0000313" key="2">
    <source>
        <dbReference type="EMBL" id="GMF53931.1"/>
    </source>
</evidence>
<proteinExistence type="predicted"/>
<dbReference type="OrthoDB" id="2016287at2759"/>
<keyword evidence="3" id="KW-1185">Reference proteome</keyword>
<dbReference type="InterPro" id="IPR036397">
    <property type="entry name" value="RNaseH_sf"/>
</dbReference>
<dbReference type="AlphaFoldDB" id="A0A9W6Y6L7"/>
<reference evidence="2" key="1">
    <citation type="submission" date="2023-04" db="EMBL/GenBank/DDBJ databases">
        <title>Phytophthora fragariaefolia NBRC 109709.</title>
        <authorList>
            <person name="Ichikawa N."/>
            <person name="Sato H."/>
            <person name="Tonouchi N."/>
        </authorList>
    </citation>
    <scope>NUCLEOTIDE SEQUENCE</scope>
    <source>
        <strain evidence="2">NBRC 109709</strain>
    </source>
</reference>
<name>A0A9W6Y6L7_9STRA</name>
<accession>A0A9W6Y6L7</accession>
<evidence type="ECO:0000256" key="1">
    <source>
        <dbReference type="SAM" id="MobiDB-lite"/>
    </source>
</evidence>
<sequence length="398" mass="44675">MNNGVRSAIEHGVTDLIIVGDSRLAIQQLMGVIACRKETLQVKLTQHKELTAQPKLTRYMHVVWAYNAAAYSLATEALESQVTKVVLSESRKTELKALNKTPEVLYVDEQALAETDLPAQRMQSIPQTEPHAVSQSRRTSSDCRNHRAVSPSELPRLNRRRASRDNPHVPWGQEGLLLGRSVRHGNTARPSLRRLQHQQRETPFKGLFAGQCARRATLPAAVYGFFDTPAKASAREHIAAAVPVFVYGLRDRQGHEQHQGTGRRRSIRGICVPTLWSADYDTPRPRSKVHERNFQGVGRTNTSEVKSDTQLPTSSQRTAGTLRQIHRADRQCYVEDPLQQDWDDIAEKMAHAINNSMDTTRKETHFYLVHGWDAQSTLNAMTSSLRLGDGSLTNATAW</sequence>
<organism evidence="2 3">
    <name type="scientific">Phytophthora fragariaefolia</name>
    <dbReference type="NCBI Taxonomy" id="1490495"/>
    <lineage>
        <taxon>Eukaryota</taxon>
        <taxon>Sar</taxon>
        <taxon>Stramenopiles</taxon>
        <taxon>Oomycota</taxon>
        <taxon>Peronosporomycetes</taxon>
        <taxon>Peronosporales</taxon>
        <taxon>Peronosporaceae</taxon>
        <taxon>Phytophthora</taxon>
    </lineage>
</organism>
<dbReference type="GO" id="GO:0003676">
    <property type="term" value="F:nucleic acid binding"/>
    <property type="evidence" value="ECO:0007669"/>
    <property type="project" value="InterPro"/>
</dbReference>
<dbReference type="Proteomes" id="UP001165121">
    <property type="component" value="Unassembled WGS sequence"/>
</dbReference>
<feature type="region of interest" description="Disordered" evidence="1">
    <location>
        <begin position="122"/>
        <end position="172"/>
    </location>
</feature>
<comment type="caution">
    <text evidence="2">The sequence shown here is derived from an EMBL/GenBank/DDBJ whole genome shotgun (WGS) entry which is preliminary data.</text>
</comment>
<protein>
    <submittedName>
        <fullName evidence="2">Unnamed protein product</fullName>
    </submittedName>
</protein>
<dbReference type="PROSITE" id="PS51257">
    <property type="entry name" value="PROKAR_LIPOPROTEIN"/>
    <property type="match status" value="1"/>
</dbReference>
<feature type="compositionally biased region" description="Polar residues" evidence="1">
    <location>
        <begin position="122"/>
        <end position="138"/>
    </location>
</feature>
<dbReference type="EMBL" id="BSXT01003400">
    <property type="protein sequence ID" value="GMF53931.1"/>
    <property type="molecule type" value="Genomic_DNA"/>
</dbReference>
<dbReference type="Gene3D" id="3.30.420.10">
    <property type="entry name" value="Ribonuclease H-like superfamily/Ribonuclease H"/>
    <property type="match status" value="1"/>
</dbReference>
<gene>
    <name evidence="2" type="ORF">Pfra01_002238800</name>
</gene>